<proteinExistence type="predicted"/>
<organism evidence="2 3">
    <name type="scientific">Pseudocercospora fijiensis (strain CIRAD86)</name>
    <name type="common">Black leaf streak disease fungus</name>
    <name type="synonym">Mycosphaerella fijiensis</name>
    <dbReference type="NCBI Taxonomy" id="383855"/>
    <lineage>
        <taxon>Eukaryota</taxon>
        <taxon>Fungi</taxon>
        <taxon>Dikarya</taxon>
        <taxon>Ascomycota</taxon>
        <taxon>Pezizomycotina</taxon>
        <taxon>Dothideomycetes</taxon>
        <taxon>Dothideomycetidae</taxon>
        <taxon>Mycosphaerellales</taxon>
        <taxon>Mycosphaerellaceae</taxon>
        <taxon>Pseudocercospora</taxon>
    </lineage>
</organism>
<keyword evidence="1" id="KW-0732">Signal</keyword>
<evidence type="ECO:0008006" key="4">
    <source>
        <dbReference type="Google" id="ProtNLM"/>
    </source>
</evidence>
<evidence type="ECO:0000313" key="2">
    <source>
        <dbReference type="EMBL" id="EME86621.1"/>
    </source>
</evidence>
<dbReference type="AlphaFoldDB" id="M3APS9"/>
<gene>
    <name evidence="2" type="ORF">MYCFIDRAFT_210559</name>
</gene>
<dbReference type="eggNOG" id="ENOG502RJ0G">
    <property type="taxonomic scope" value="Eukaryota"/>
</dbReference>
<sequence length="191" mass="19842">MSTKTLALLALASTSILATPFPLAQSDVPSFGDKIGIEATGTNIAKVDLRAKQGQIFVGGSQDAVCDGGQTQDVATFVLYSDGTLFLYKLSNPPQQLWVDNGGNGGGVTGYTSGSEPLSKSASRSKFALDGDGNLTFEGTGAKACPTKDADTYTVWFTSSAKPGNQDGCVDIKLKAYKAPARVACEYSHSP</sequence>
<dbReference type="OrthoDB" id="4093325at2759"/>
<evidence type="ECO:0000313" key="3">
    <source>
        <dbReference type="Proteomes" id="UP000016932"/>
    </source>
</evidence>
<feature type="chain" id="PRO_5004031719" description="Cell wall protein PhiA" evidence="1">
    <location>
        <begin position="19"/>
        <end position="191"/>
    </location>
</feature>
<name>M3APS9_PSEFD</name>
<dbReference type="EMBL" id="KB446556">
    <property type="protein sequence ID" value="EME86621.1"/>
    <property type="molecule type" value="Genomic_DNA"/>
</dbReference>
<dbReference type="Proteomes" id="UP000016932">
    <property type="component" value="Unassembled WGS sequence"/>
</dbReference>
<dbReference type="RefSeq" id="XP_007923833.1">
    <property type="nucleotide sequence ID" value="XM_007925642.1"/>
</dbReference>
<accession>M3APS9</accession>
<reference evidence="2 3" key="1">
    <citation type="journal article" date="2012" name="PLoS Pathog.">
        <title>Diverse lifestyles and strategies of plant pathogenesis encoded in the genomes of eighteen Dothideomycetes fungi.</title>
        <authorList>
            <person name="Ohm R.A."/>
            <person name="Feau N."/>
            <person name="Henrissat B."/>
            <person name="Schoch C.L."/>
            <person name="Horwitz B.A."/>
            <person name="Barry K.W."/>
            <person name="Condon B.J."/>
            <person name="Copeland A.C."/>
            <person name="Dhillon B."/>
            <person name="Glaser F."/>
            <person name="Hesse C.N."/>
            <person name="Kosti I."/>
            <person name="LaButti K."/>
            <person name="Lindquist E.A."/>
            <person name="Lucas S."/>
            <person name="Salamov A.A."/>
            <person name="Bradshaw R.E."/>
            <person name="Ciuffetti L."/>
            <person name="Hamelin R.C."/>
            <person name="Kema G.H.J."/>
            <person name="Lawrence C."/>
            <person name="Scott J.A."/>
            <person name="Spatafora J.W."/>
            <person name="Turgeon B.G."/>
            <person name="de Wit P.J.G.M."/>
            <person name="Zhong S."/>
            <person name="Goodwin S.B."/>
            <person name="Grigoriev I.V."/>
        </authorList>
    </citation>
    <scope>NUCLEOTIDE SEQUENCE [LARGE SCALE GENOMIC DNA]</scope>
    <source>
        <strain evidence="2 3">CIRAD86</strain>
    </source>
</reference>
<feature type="signal peptide" evidence="1">
    <location>
        <begin position="1"/>
        <end position="18"/>
    </location>
</feature>
<dbReference type="VEuPathDB" id="FungiDB:MYCFIDRAFT_210559"/>
<keyword evidence="3" id="KW-1185">Reference proteome</keyword>
<dbReference type="HOGENOM" id="CLU_097238_0_0_1"/>
<protein>
    <recommendedName>
        <fullName evidence="4">Cell wall protein PhiA</fullName>
    </recommendedName>
</protein>
<dbReference type="KEGG" id="pfj:MYCFIDRAFT_210559"/>
<dbReference type="GeneID" id="19337120"/>
<evidence type="ECO:0000256" key="1">
    <source>
        <dbReference type="SAM" id="SignalP"/>
    </source>
</evidence>